<accession>A0A4Q9LTT1</accession>
<gene>
    <name evidence="1" type="ORF">CWI38_0926p0030</name>
</gene>
<name>A0A4Q9LTT1_9MICR</name>
<proteinExistence type="predicted"/>
<protein>
    <submittedName>
        <fullName evidence="1">Uncharacterized protein</fullName>
    </submittedName>
</protein>
<comment type="caution">
    <text evidence="1">The sequence shown here is derived from an EMBL/GenBank/DDBJ whole genome shotgun (WGS) entry which is preliminary data.</text>
</comment>
<evidence type="ECO:0000313" key="2">
    <source>
        <dbReference type="Proteomes" id="UP000292282"/>
    </source>
</evidence>
<dbReference type="Proteomes" id="UP000292282">
    <property type="component" value="Unassembled WGS sequence"/>
</dbReference>
<organism evidence="1 2">
    <name type="scientific">Hamiltosporidium tvaerminnensis</name>
    <dbReference type="NCBI Taxonomy" id="1176355"/>
    <lineage>
        <taxon>Eukaryota</taxon>
        <taxon>Fungi</taxon>
        <taxon>Fungi incertae sedis</taxon>
        <taxon>Microsporidia</taxon>
        <taxon>Dubosqiidae</taxon>
        <taxon>Hamiltosporidium</taxon>
    </lineage>
</organism>
<evidence type="ECO:0000313" key="1">
    <source>
        <dbReference type="EMBL" id="TBU12038.1"/>
    </source>
</evidence>
<dbReference type="VEuPathDB" id="MicrosporidiaDB:CWI38_0926p0030"/>
<sequence>MDINQRGVSDKELVIGVVSQKGVNYKNIYCKQRGVNDKELVFVVKVVLLLKLTVLKNLLK</sequence>
<reference evidence="1 2" key="1">
    <citation type="submission" date="2017-12" db="EMBL/GenBank/DDBJ databases">
        <authorList>
            <person name="Pombert J.-F."/>
            <person name="Haag K.L."/>
            <person name="Ebert D."/>
        </authorList>
    </citation>
    <scope>NUCLEOTIDE SEQUENCE [LARGE SCALE GENOMIC DNA]</scope>
    <source>
        <strain evidence="1">IL-G-3</strain>
    </source>
</reference>
<dbReference type="AlphaFoldDB" id="A0A4Q9LTT1"/>
<dbReference type="EMBL" id="PITK01000926">
    <property type="protein sequence ID" value="TBU12038.1"/>
    <property type="molecule type" value="Genomic_DNA"/>
</dbReference>
<keyword evidence="2" id="KW-1185">Reference proteome</keyword>